<gene>
    <name evidence="2" type="ordered locus">KKY_380</name>
</gene>
<accession>G4R9K4</accession>
<dbReference type="KEGG" id="phl:KKY_380"/>
<dbReference type="RefSeq" id="WP_014129574.1">
    <property type="nucleotide sequence ID" value="NC_016078.1"/>
</dbReference>
<proteinExistence type="predicted"/>
<evidence type="ECO:0000313" key="2">
    <source>
        <dbReference type="EMBL" id="AEQ50424.1"/>
    </source>
</evidence>
<reference evidence="2 3" key="1">
    <citation type="journal article" date="2012" name="J. Bacteriol.">
        <title>Complete genome sequence of Pelagibacterium halotolerans B2T.</title>
        <authorList>
            <person name="Huo Y.Y."/>
            <person name="Cheng H."/>
            <person name="Han X.F."/>
            <person name="Jiang X.W."/>
            <person name="Sun C."/>
            <person name="Zhang X.Q."/>
            <person name="Zhu X.F."/>
            <person name="Liu Y.F."/>
            <person name="Li P.F."/>
            <person name="Ni P.X."/>
            <person name="Wu M."/>
        </authorList>
    </citation>
    <scope>NUCLEOTIDE SEQUENCE [LARGE SCALE GENOMIC DNA]</scope>
    <source>
        <strain evidence="3">DSM 22347 / JCM 15775 / CGMCC 1.7692 / B2</strain>
    </source>
</reference>
<feature type="compositionally biased region" description="Low complexity" evidence="1">
    <location>
        <begin position="114"/>
        <end position="131"/>
    </location>
</feature>
<protein>
    <submittedName>
        <fullName evidence="2">Uncharacterized protein</fullName>
    </submittedName>
</protein>
<feature type="compositionally biased region" description="Basic residues" evidence="1">
    <location>
        <begin position="589"/>
        <end position="601"/>
    </location>
</feature>
<dbReference type="Proteomes" id="UP000008850">
    <property type="component" value="Chromosome"/>
</dbReference>
<feature type="compositionally biased region" description="Basic and acidic residues" evidence="1">
    <location>
        <begin position="1"/>
        <end position="11"/>
    </location>
</feature>
<evidence type="ECO:0000256" key="1">
    <source>
        <dbReference type="SAM" id="MobiDB-lite"/>
    </source>
</evidence>
<dbReference type="STRING" id="1082931.KKY_380"/>
<feature type="region of interest" description="Disordered" evidence="1">
    <location>
        <begin position="44"/>
        <end position="73"/>
    </location>
</feature>
<feature type="compositionally biased region" description="Basic and acidic residues" evidence="1">
    <location>
        <begin position="572"/>
        <end position="583"/>
    </location>
</feature>
<dbReference type="PATRIC" id="fig|1082931.4.peg.380"/>
<feature type="region of interest" description="Disordered" evidence="1">
    <location>
        <begin position="1"/>
        <end position="23"/>
    </location>
</feature>
<name>G4R9K4_PELHB</name>
<feature type="region of interest" description="Disordered" evidence="1">
    <location>
        <begin position="107"/>
        <end position="131"/>
    </location>
</feature>
<evidence type="ECO:0000313" key="3">
    <source>
        <dbReference type="Proteomes" id="UP000008850"/>
    </source>
</evidence>
<organism evidence="2 3">
    <name type="scientific">Pelagibacterium halotolerans (strain DSM 22347 / JCM 15775 / CGMCC 1.7692 / B2)</name>
    <dbReference type="NCBI Taxonomy" id="1082931"/>
    <lineage>
        <taxon>Bacteria</taxon>
        <taxon>Pseudomonadati</taxon>
        <taxon>Pseudomonadota</taxon>
        <taxon>Alphaproteobacteria</taxon>
        <taxon>Hyphomicrobiales</taxon>
        <taxon>Devosiaceae</taxon>
        <taxon>Pelagibacterium</taxon>
    </lineage>
</organism>
<keyword evidence="3" id="KW-1185">Reference proteome</keyword>
<dbReference type="EMBL" id="CP003075">
    <property type="protein sequence ID" value="AEQ50424.1"/>
    <property type="molecule type" value="Genomic_DNA"/>
</dbReference>
<dbReference type="AlphaFoldDB" id="G4R9K4"/>
<feature type="region of interest" description="Disordered" evidence="1">
    <location>
        <begin position="494"/>
        <end position="520"/>
    </location>
</feature>
<feature type="compositionally biased region" description="Low complexity" evidence="1">
    <location>
        <begin position="494"/>
        <end position="506"/>
    </location>
</feature>
<sequence>MARTNPHHDWDEPQTAVRRSNGAEWESLRNELVALLDQVEDQVATSQVARPLPQTPTPSRATPDQPDRHSEALRSVRQAVTRLADRAPEDRPVMREGVVDAINQIRARQTGARQPQSQPAAPMAPASAPQSELAGFARSLDAIGEKISGFEDRIGQRLESLGEKSNIAAQIDQLSEVIELLAGAVGETGQIKRIEAQIGNLAEMIATDRQSGQDATSRRIEDLTATIEKLVTHQLQASEHGAQQAALADDRQVQAMATIEQSVRSIYDRIDSLEASQSQPSADIERLSRDMAALTEAVSKPAEPASLLAKIDALSARISTIEAPSRDEAAMLAESVSVLRDVIAQTIEPRFADIEKRMDTMTAPVAAPATDAIESQLRQIAKRVDETSQQLKMLASIEATETPASPDLEALAELIAAKAQGLSAPGTTAADADGIEKADLAALEERLAALFAQTSDSSSAGSDLSGVRNSIAQVDNRIARLEAMLNSKPADIAVADPAPAEATATPSSNPRRKREDAMPVDPATGAARRVLGQGAVEVDDVPTEIEDAGEPEPAFAIDPAAIDRPAKPKSSLAERDGPFEPRRPAVRPVSRRSIRRKNRNR</sequence>
<dbReference type="HOGENOM" id="CLU_454036_0_0_5"/>
<feature type="region of interest" description="Disordered" evidence="1">
    <location>
        <begin position="546"/>
        <end position="601"/>
    </location>
</feature>